<keyword evidence="1" id="KW-1185">Reference proteome</keyword>
<dbReference type="KEGG" id="apln:108739237"/>
<dbReference type="OrthoDB" id="6742557at2759"/>
<protein>
    <submittedName>
        <fullName evidence="2">Uncharacterized protein LOC108739237</fullName>
    </submittedName>
</protein>
<evidence type="ECO:0000313" key="2">
    <source>
        <dbReference type="RefSeq" id="XP_018328556.1"/>
    </source>
</evidence>
<dbReference type="RefSeq" id="XP_018328556.1">
    <property type="nucleotide sequence ID" value="XM_018473054.1"/>
</dbReference>
<dbReference type="GeneID" id="108739237"/>
<organism evidence="1 2">
    <name type="scientific">Agrilus planipennis</name>
    <name type="common">Emerald ash borer</name>
    <name type="synonym">Agrilus marcopoli</name>
    <dbReference type="NCBI Taxonomy" id="224129"/>
    <lineage>
        <taxon>Eukaryota</taxon>
        <taxon>Metazoa</taxon>
        <taxon>Ecdysozoa</taxon>
        <taxon>Arthropoda</taxon>
        <taxon>Hexapoda</taxon>
        <taxon>Insecta</taxon>
        <taxon>Pterygota</taxon>
        <taxon>Neoptera</taxon>
        <taxon>Endopterygota</taxon>
        <taxon>Coleoptera</taxon>
        <taxon>Polyphaga</taxon>
        <taxon>Elateriformia</taxon>
        <taxon>Buprestoidea</taxon>
        <taxon>Buprestidae</taxon>
        <taxon>Agrilinae</taxon>
        <taxon>Agrilus</taxon>
    </lineage>
</organism>
<sequence length="144" mass="16266">MATNTTTKIISVFTTSSRLGKSTSSKFLRQFCSIKSEVKLNLENKQVVEGNADLQESKEKVKIELNRTAEKETILDPESTTTVDEYPVRAESSVYKNLKKPLKKSRLAPVFPEPVKVMPSDTISDQEKAQHKLEACSFNFHKNE</sequence>
<dbReference type="InParanoid" id="A0A1W4WXE3"/>
<name>A0A1W4WXE3_AGRPL</name>
<proteinExistence type="predicted"/>
<dbReference type="Proteomes" id="UP000192223">
    <property type="component" value="Unplaced"/>
</dbReference>
<reference evidence="2" key="1">
    <citation type="submission" date="2025-08" db="UniProtKB">
        <authorList>
            <consortium name="RefSeq"/>
        </authorList>
    </citation>
    <scope>IDENTIFICATION</scope>
    <source>
        <tissue evidence="2">Entire body</tissue>
    </source>
</reference>
<dbReference type="AlphaFoldDB" id="A0A1W4WXE3"/>
<gene>
    <name evidence="2" type="primary">LOC108739237</name>
</gene>
<evidence type="ECO:0000313" key="1">
    <source>
        <dbReference type="Proteomes" id="UP000192223"/>
    </source>
</evidence>
<accession>A0A1W4WXE3</accession>